<evidence type="ECO:0000313" key="4">
    <source>
        <dbReference type="Proteomes" id="UP000184240"/>
    </source>
</evidence>
<dbReference type="Proteomes" id="UP000184240">
    <property type="component" value="Unassembled WGS sequence"/>
</dbReference>
<dbReference type="EMBL" id="FQXT01000005">
    <property type="protein sequence ID" value="SHI22436.1"/>
    <property type="molecule type" value="Genomic_DNA"/>
</dbReference>
<reference evidence="4" key="1">
    <citation type="submission" date="2016-11" db="EMBL/GenBank/DDBJ databases">
        <authorList>
            <person name="Varghese N."/>
            <person name="Submissions S."/>
        </authorList>
    </citation>
    <scope>NUCLEOTIDE SEQUENCE [LARGE SCALE GENOMIC DNA]</scope>
    <source>
        <strain evidence="4">DSM 19859</strain>
    </source>
</reference>
<protein>
    <recommendedName>
        <fullName evidence="6">Long-chain fatty acid transport protein</fullName>
    </recommendedName>
</protein>
<evidence type="ECO:0000313" key="3">
    <source>
        <dbReference type="EMBL" id="SHI22436.1"/>
    </source>
</evidence>
<sequence>MIKRILVVVLITITTSAFAQEGNSSPYSFYGLGLSNFKGSIENQAMGGLSILGDSIHTNFRNPAGYGALKLTNFTIAGSHREVNLESDNQTGSTTSTTIDYLSLAFPVSKRVGVGFGLIPETSVDYEIFEGDDEALSQYTGRGGVNRAYLAAGVELFKGFRIGAEGSYNFGSIKNESIQANVDQQYSVREINESDVSGFTYNLGAQFETTLTRDYKIFTSASFQPETTLTLENERALESVIYSRLDNAVIGVVDSQDIPVGDTEFINPNTYSFGLGTGQVNKWFAGGQIEFSETSKMTNRAFNIANASYDDSFKYRLGGYLVPDYNSLTSYWNRVTYRVGARYEESGLLIENQSIDEFGISFGLGLPLGRGFSNANITFEYGQRGTTTAGLVKEDFFKVGLSLSLNPLRPWFVPNKYN</sequence>
<evidence type="ECO:0000313" key="2">
    <source>
        <dbReference type="EMBL" id="RXG27982.1"/>
    </source>
</evidence>
<dbReference type="RefSeq" id="WP_072984368.1">
    <property type="nucleotide sequence ID" value="NZ_FQXT01000005.1"/>
</dbReference>
<organism evidence="3 4">
    <name type="scientific">Leeuwenhoekiella palythoae</name>
    <dbReference type="NCBI Taxonomy" id="573501"/>
    <lineage>
        <taxon>Bacteria</taxon>
        <taxon>Pseudomonadati</taxon>
        <taxon>Bacteroidota</taxon>
        <taxon>Flavobacteriia</taxon>
        <taxon>Flavobacteriales</taxon>
        <taxon>Flavobacteriaceae</taxon>
        <taxon>Leeuwenhoekiella</taxon>
    </lineage>
</organism>
<keyword evidence="5" id="KW-1185">Reference proteome</keyword>
<evidence type="ECO:0000313" key="5">
    <source>
        <dbReference type="Proteomes" id="UP000290037"/>
    </source>
</evidence>
<dbReference type="Proteomes" id="UP000290037">
    <property type="component" value="Unassembled WGS sequence"/>
</dbReference>
<feature type="signal peptide" evidence="1">
    <location>
        <begin position="1"/>
        <end position="19"/>
    </location>
</feature>
<evidence type="ECO:0008006" key="6">
    <source>
        <dbReference type="Google" id="ProtNLM"/>
    </source>
</evidence>
<dbReference type="STRING" id="573501.SAMN04487999_2993"/>
<evidence type="ECO:0000256" key="1">
    <source>
        <dbReference type="SAM" id="SignalP"/>
    </source>
</evidence>
<dbReference type="OrthoDB" id="1491239at2"/>
<gene>
    <name evidence="2" type="ORF">DSM01_2487</name>
    <name evidence="3" type="ORF">SAMN04487999_2993</name>
</gene>
<accession>A0A1M5ZE04</accession>
<proteinExistence type="predicted"/>
<dbReference type="EMBL" id="QOVN01000005">
    <property type="protein sequence ID" value="RXG27982.1"/>
    <property type="molecule type" value="Genomic_DNA"/>
</dbReference>
<dbReference type="SUPFAM" id="SSF56935">
    <property type="entry name" value="Porins"/>
    <property type="match status" value="1"/>
</dbReference>
<reference evidence="3" key="2">
    <citation type="submission" date="2016-11" db="EMBL/GenBank/DDBJ databases">
        <authorList>
            <person name="Jaros S."/>
            <person name="Januszkiewicz K."/>
            <person name="Wedrychowicz H."/>
        </authorList>
    </citation>
    <scope>NUCLEOTIDE SEQUENCE [LARGE SCALE GENOMIC DNA]</scope>
    <source>
        <strain evidence="3">DSM 19859</strain>
    </source>
</reference>
<dbReference type="AlphaFoldDB" id="A0A1M5ZE04"/>
<reference evidence="2 5" key="3">
    <citation type="submission" date="2018-07" db="EMBL/GenBank/DDBJ databases">
        <title>Leeuwenhoekiella genomics.</title>
        <authorList>
            <person name="Tahon G."/>
            <person name="Willems A."/>
        </authorList>
    </citation>
    <scope>NUCLEOTIDE SEQUENCE [LARGE SCALE GENOMIC DNA]</scope>
    <source>
        <strain evidence="2 5">LMG 24856</strain>
    </source>
</reference>
<name>A0A1M5ZE04_9FLAO</name>
<dbReference type="Gene3D" id="2.40.160.60">
    <property type="entry name" value="Outer membrane protein transport protein (OMPP1/FadL/TodX)"/>
    <property type="match status" value="1"/>
</dbReference>
<feature type="chain" id="PRO_5013155514" description="Long-chain fatty acid transport protein" evidence="1">
    <location>
        <begin position="20"/>
        <end position="418"/>
    </location>
</feature>
<keyword evidence="1" id="KW-0732">Signal</keyword>